<evidence type="ECO:0000313" key="3">
    <source>
        <dbReference type="Proteomes" id="UP000324897"/>
    </source>
</evidence>
<protein>
    <submittedName>
        <fullName evidence="2">Uncharacterized protein</fullName>
    </submittedName>
</protein>
<gene>
    <name evidence="2" type="ORF">EJB05_34952</name>
</gene>
<sequence>MEASSQAGAGGREEDGRCMLEKGEDTVTRRRRLGELRGGSAAATRIRGSVGLYGEEGEGRGALPLSTLPAGSPQSSPPRAGREAQEIQALYETSIQNMERR</sequence>
<comment type="caution">
    <text evidence="2">The sequence shown here is derived from an EMBL/GenBank/DDBJ whole genome shotgun (WGS) entry which is preliminary data.</text>
</comment>
<dbReference type="AlphaFoldDB" id="A0A5J9U5T7"/>
<feature type="region of interest" description="Disordered" evidence="1">
    <location>
        <begin position="1"/>
        <end position="24"/>
    </location>
</feature>
<accession>A0A5J9U5T7</accession>
<feature type="non-terminal residue" evidence="2">
    <location>
        <position position="1"/>
    </location>
</feature>
<organism evidence="2 3">
    <name type="scientific">Eragrostis curvula</name>
    <name type="common">weeping love grass</name>
    <dbReference type="NCBI Taxonomy" id="38414"/>
    <lineage>
        <taxon>Eukaryota</taxon>
        <taxon>Viridiplantae</taxon>
        <taxon>Streptophyta</taxon>
        <taxon>Embryophyta</taxon>
        <taxon>Tracheophyta</taxon>
        <taxon>Spermatophyta</taxon>
        <taxon>Magnoliopsida</taxon>
        <taxon>Liliopsida</taxon>
        <taxon>Poales</taxon>
        <taxon>Poaceae</taxon>
        <taxon>PACMAD clade</taxon>
        <taxon>Chloridoideae</taxon>
        <taxon>Eragrostideae</taxon>
        <taxon>Eragrostidinae</taxon>
        <taxon>Eragrostis</taxon>
    </lineage>
</organism>
<dbReference type="Proteomes" id="UP000324897">
    <property type="component" value="Chromosome 7"/>
</dbReference>
<reference evidence="2 3" key="1">
    <citation type="journal article" date="2019" name="Sci. Rep.">
        <title>A high-quality genome of Eragrostis curvula grass provides insights into Poaceae evolution and supports new strategies to enhance forage quality.</title>
        <authorList>
            <person name="Carballo J."/>
            <person name="Santos B.A.C.M."/>
            <person name="Zappacosta D."/>
            <person name="Garbus I."/>
            <person name="Selva J.P."/>
            <person name="Gallo C.A."/>
            <person name="Diaz A."/>
            <person name="Albertini E."/>
            <person name="Caccamo M."/>
            <person name="Echenique V."/>
        </authorList>
    </citation>
    <scope>NUCLEOTIDE SEQUENCE [LARGE SCALE GENOMIC DNA]</scope>
    <source>
        <strain evidence="3">cv. Victoria</strain>
        <tissue evidence="2">Leaf</tissue>
    </source>
</reference>
<evidence type="ECO:0000313" key="2">
    <source>
        <dbReference type="EMBL" id="TVU18837.1"/>
    </source>
</evidence>
<name>A0A5J9U5T7_9POAL</name>
<evidence type="ECO:0000256" key="1">
    <source>
        <dbReference type="SAM" id="MobiDB-lite"/>
    </source>
</evidence>
<dbReference type="Gramene" id="TVU18837">
    <property type="protein sequence ID" value="TVU18837"/>
    <property type="gene ID" value="EJB05_34952"/>
</dbReference>
<feature type="compositionally biased region" description="Basic and acidic residues" evidence="1">
    <location>
        <begin position="11"/>
        <end position="24"/>
    </location>
</feature>
<feature type="region of interest" description="Disordered" evidence="1">
    <location>
        <begin position="52"/>
        <end position="84"/>
    </location>
</feature>
<proteinExistence type="predicted"/>
<dbReference type="EMBL" id="RWGY01000029">
    <property type="protein sequence ID" value="TVU18837.1"/>
    <property type="molecule type" value="Genomic_DNA"/>
</dbReference>
<keyword evidence="3" id="KW-1185">Reference proteome</keyword>